<organism evidence="2 3">
    <name type="scientific">Rhizobium altiplani</name>
    <dbReference type="NCBI Taxonomy" id="1864509"/>
    <lineage>
        <taxon>Bacteria</taxon>
        <taxon>Pseudomonadati</taxon>
        <taxon>Pseudomonadota</taxon>
        <taxon>Alphaproteobacteria</taxon>
        <taxon>Hyphomicrobiales</taxon>
        <taxon>Rhizobiaceae</taxon>
        <taxon>Rhizobium/Agrobacterium group</taxon>
        <taxon>Rhizobium</taxon>
    </lineage>
</organism>
<protein>
    <submittedName>
        <fullName evidence="2">Chemotaxis protein</fullName>
    </submittedName>
</protein>
<dbReference type="PROSITE" id="PS50112">
    <property type="entry name" value="PAS"/>
    <property type="match status" value="1"/>
</dbReference>
<dbReference type="CDD" id="cd00130">
    <property type="entry name" value="PAS"/>
    <property type="match status" value="1"/>
</dbReference>
<dbReference type="OrthoDB" id="7991996at2"/>
<comment type="caution">
    <text evidence="2">The sequence shown here is derived from an EMBL/GenBank/DDBJ whole genome shotgun (WGS) entry which is preliminary data.</text>
</comment>
<dbReference type="EMBL" id="LNCD01000021">
    <property type="protein sequence ID" value="KWV58495.1"/>
    <property type="molecule type" value="Genomic_DNA"/>
</dbReference>
<evidence type="ECO:0000259" key="1">
    <source>
        <dbReference type="PROSITE" id="PS50112"/>
    </source>
</evidence>
<dbReference type="InterPro" id="IPR013655">
    <property type="entry name" value="PAS_fold_3"/>
</dbReference>
<accession>A0A109K0K0</accession>
<feature type="domain" description="PAS" evidence="1">
    <location>
        <begin position="19"/>
        <end position="74"/>
    </location>
</feature>
<name>A0A109K0K0_9HYPH</name>
<dbReference type="RefSeq" id="WP_062368684.1">
    <property type="nucleotide sequence ID" value="NZ_LNCD01000021.1"/>
</dbReference>
<keyword evidence="3" id="KW-1185">Reference proteome</keyword>
<dbReference type="SUPFAM" id="SSF55785">
    <property type="entry name" value="PYP-like sensor domain (PAS domain)"/>
    <property type="match status" value="1"/>
</dbReference>
<sequence length="140" mass="15897">MENAFNAKILEALDKVMVISTTDLQGNITYVNDLFCELTGYTREELIGKPHNVVRHPDVPKSVYKELWQTIKEGKIWSGAFPNVGNGGGLYVVDTTIQPVLDEAGKIVEYISIRRVINDLMADFEQLESSKEFYDQYYAN</sequence>
<dbReference type="Pfam" id="PF08447">
    <property type="entry name" value="PAS_3"/>
    <property type="match status" value="1"/>
</dbReference>
<dbReference type="InterPro" id="IPR052155">
    <property type="entry name" value="Biofilm_reg_signaling"/>
</dbReference>
<dbReference type="Gene3D" id="3.30.450.20">
    <property type="entry name" value="PAS domain"/>
    <property type="match status" value="1"/>
</dbReference>
<dbReference type="PANTHER" id="PTHR44757:SF2">
    <property type="entry name" value="BIOFILM ARCHITECTURE MAINTENANCE PROTEIN MBAA"/>
    <property type="match status" value="1"/>
</dbReference>
<dbReference type="AlphaFoldDB" id="A0A109K0K0"/>
<dbReference type="InterPro" id="IPR035965">
    <property type="entry name" value="PAS-like_dom_sf"/>
</dbReference>
<proteinExistence type="predicted"/>
<evidence type="ECO:0000313" key="3">
    <source>
        <dbReference type="Proteomes" id="UP000068164"/>
    </source>
</evidence>
<evidence type="ECO:0000313" key="2">
    <source>
        <dbReference type="EMBL" id="KWV58495.1"/>
    </source>
</evidence>
<dbReference type="SMART" id="SM00091">
    <property type="entry name" value="PAS"/>
    <property type="match status" value="1"/>
</dbReference>
<dbReference type="PANTHER" id="PTHR44757">
    <property type="entry name" value="DIGUANYLATE CYCLASE DGCP"/>
    <property type="match status" value="1"/>
</dbReference>
<reference evidence="2 3" key="1">
    <citation type="submission" date="2015-11" db="EMBL/GenBank/DDBJ databases">
        <title>Draft Genome Sequence of the Strain BR 10423 (Rhizobium sp.) isolated from nodules of Mimosa pudica.</title>
        <authorList>
            <person name="Barauna A.C."/>
            <person name="Zilli J.E."/>
            <person name="Simoes-Araujo J.L."/>
            <person name="Reis V.M."/>
            <person name="James E.K."/>
            <person name="Reis F.B.Jr."/>
            <person name="Rouws L.F."/>
            <person name="Passos S.R."/>
            <person name="Gois S.R."/>
        </authorList>
    </citation>
    <scope>NUCLEOTIDE SEQUENCE [LARGE SCALE GENOMIC DNA]</scope>
    <source>
        <strain evidence="2 3">BR10423</strain>
    </source>
</reference>
<gene>
    <name evidence="2" type="ORF">AS026_30375</name>
</gene>
<dbReference type="Proteomes" id="UP000068164">
    <property type="component" value="Unassembled WGS sequence"/>
</dbReference>
<dbReference type="NCBIfam" id="TIGR00229">
    <property type="entry name" value="sensory_box"/>
    <property type="match status" value="1"/>
</dbReference>
<dbReference type="InterPro" id="IPR000014">
    <property type="entry name" value="PAS"/>
</dbReference>